<dbReference type="AlphaFoldDB" id="A0A8I6X5Q8"/>
<evidence type="ECO:0000256" key="1">
    <source>
        <dbReference type="SAM" id="MobiDB-lite"/>
    </source>
</evidence>
<dbReference type="GO" id="GO:0003677">
    <property type="term" value="F:DNA binding"/>
    <property type="evidence" value="ECO:0007669"/>
    <property type="project" value="InterPro"/>
</dbReference>
<reference evidence="2" key="3">
    <citation type="submission" date="2022-01" db="UniProtKB">
        <authorList>
            <consortium name="EnsemblPlants"/>
        </authorList>
    </citation>
    <scope>IDENTIFICATION</scope>
    <source>
        <strain evidence="2">subsp. vulgare</strain>
    </source>
</reference>
<reference evidence="3" key="1">
    <citation type="journal article" date="2012" name="Nature">
        <title>A physical, genetic and functional sequence assembly of the barley genome.</title>
        <authorList>
            <consortium name="The International Barley Genome Sequencing Consortium"/>
            <person name="Mayer K.F."/>
            <person name="Waugh R."/>
            <person name="Brown J.W."/>
            <person name="Schulman A."/>
            <person name="Langridge P."/>
            <person name="Platzer M."/>
            <person name="Fincher G.B."/>
            <person name="Muehlbauer G.J."/>
            <person name="Sato K."/>
            <person name="Close T.J."/>
            <person name="Wise R.P."/>
            <person name="Stein N."/>
        </authorList>
    </citation>
    <scope>NUCLEOTIDE SEQUENCE [LARGE SCALE GENOMIC DNA]</scope>
    <source>
        <strain evidence="3">cv. Morex</strain>
    </source>
</reference>
<feature type="region of interest" description="Disordered" evidence="1">
    <location>
        <begin position="203"/>
        <end position="233"/>
    </location>
</feature>
<proteinExistence type="predicted"/>
<dbReference type="InterPro" id="IPR036879">
    <property type="entry name" value="TF_MADSbox_sf"/>
</dbReference>
<dbReference type="EnsemblPlants" id="HORVU.MOREX.r3.3HG0308990.1">
    <property type="protein sequence ID" value="HORVU.MOREX.r3.3HG0308990.1.CDS1"/>
    <property type="gene ID" value="HORVU.MOREX.r3.3HG0308990"/>
</dbReference>
<dbReference type="GO" id="GO:0046983">
    <property type="term" value="F:protein dimerization activity"/>
    <property type="evidence" value="ECO:0007669"/>
    <property type="project" value="InterPro"/>
</dbReference>
<evidence type="ECO:0008006" key="4">
    <source>
        <dbReference type="Google" id="ProtNLM"/>
    </source>
</evidence>
<accession>A0A8I6X5Q8</accession>
<dbReference type="SUPFAM" id="SSF55455">
    <property type="entry name" value="SRF-like"/>
    <property type="match status" value="1"/>
</dbReference>
<evidence type="ECO:0000313" key="3">
    <source>
        <dbReference type="Proteomes" id="UP000011116"/>
    </source>
</evidence>
<keyword evidence="3" id="KW-1185">Reference proteome</keyword>
<sequence>MPRGLGWKGMGRGGAQTRPIAAIPITVGGDRRVALEVRKAGLAHKAKELAEMAEAPVAVLCSGLDGQGVVQCWPSTETARAVVGQFLKLPKEARFVFDQANYVEGVRDVQGSRLARVREGGLAAALELWESPLDGMPEDALRELLASIGRSLDAARSRIRRLQQTQRRESVAENFVVAGEAQGTRRQPRGAVTDHDAARKKQLVASEGHGSGEVQGTRRQPRGAATAHDAARKKRLVKDIPKVKPADADGAAWRKQLVEDFKEKPVPAAPFDPGMTIEHINVGGYVMERGAYDFIQHDLGMLPPSLEPEPPEPGYDDPLRLWSWDDSSFPQSAPPPK</sequence>
<protein>
    <recommendedName>
        <fullName evidence="4">MADS-box domain-containing protein</fullName>
    </recommendedName>
</protein>
<organism evidence="2 3">
    <name type="scientific">Hordeum vulgare subsp. vulgare</name>
    <name type="common">Domesticated barley</name>
    <dbReference type="NCBI Taxonomy" id="112509"/>
    <lineage>
        <taxon>Eukaryota</taxon>
        <taxon>Viridiplantae</taxon>
        <taxon>Streptophyta</taxon>
        <taxon>Embryophyta</taxon>
        <taxon>Tracheophyta</taxon>
        <taxon>Spermatophyta</taxon>
        <taxon>Magnoliopsida</taxon>
        <taxon>Liliopsida</taxon>
        <taxon>Poales</taxon>
        <taxon>Poaceae</taxon>
        <taxon>BOP clade</taxon>
        <taxon>Pooideae</taxon>
        <taxon>Triticodae</taxon>
        <taxon>Triticeae</taxon>
        <taxon>Hordeinae</taxon>
        <taxon>Hordeum</taxon>
    </lineage>
</organism>
<feature type="region of interest" description="Disordered" evidence="1">
    <location>
        <begin position="302"/>
        <end position="337"/>
    </location>
</feature>
<dbReference type="Gramene" id="HORVU.MOREX.r3.3HG0308990.1">
    <property type="protein sequence ID" value="HORVU.MOREX.r3.3HG0308990.1.CDS1"/>
    <property type="gene ID" value="HORVU.MOREX.r3.3HG0308990"/>
</dbReference>
<reference evidence="2" key="2">
    <citation type="submission" date="2020-10" db="EMBL/GenBank/DDBJ databases">
        <authorList>
            <person name="Scholz U."/>
            <person name="Mascher M."/>
            <person name="Fiebig A."/>
        </authorList>
    </citation>
    <scope>NUCLEOTIDE SEQUENCE [LARGE SCALE GENOMIC DNA]</scope>
    <source>
        <strain evidence="2">cv. Morex</strain>
    </source>
</reference>
<dbReference type="Proteomes" id="UP000011116">
    <property type="component" value="Chromosome 3H"/>
</dbReference>
<dbReference type="Gramene" id="HORVU.MOREX.r2.3HG0257910.1">
    <property type="protein sequence ID" value="HORVU.MOREX.r2.3HG0257910.1.CDS.1"/>
    <property type="gene ID" value="HORVU.MOREX.r2.3HG0257910"/>
</dbReference>
<name>A0A8I6X5Q8_HORVV</name>
<evidence type="ECO:0000313" key="2">
    <source>
        <dbReference type="EnsemblPlants" id="HORVU.MOREX.r3.3HG0308990.1.CDS1"/>
    </source>
</evidence>